<accession>D8QES4</accession>
<dbReference type="RefSeq" id="XP_003029122.1">
    <property type="nucleotide sequence ID" value="XM_003029076.1"/>
</dbReference>
<organism evidence="3">
    <name type="scientific">Schizophyllum commune (strain H4-8 / FGSC 9210)</name>
    <name type="common">Split gill fungus</name>
    <dbReference type="NCBI Taxonomy" id="578458"/>
    <lineage>
        <taxon>Eukaryota</taxon>
        <taxon>Fungi</taxon>
        <taxon>Dikarya</taxon>
        <taxon>Basidiomycota</taxon>
        <taxon>Agaricomycotina</taxon>
        <taxon>Agaricomycetes</taxon>
        <taxon>Agaricomycetidae</taxon>
        <taxon>Agaricales</taxon>
        <taxon>Schizophyllaceae</taxon>
        <taxon>Schizophyllum</taxon>
    </lineage>
</organism>
<dbReference type="InParanoid" id="D8QES4"/>
<evidence type="ECO:0000313" key="2">
    <source>
        <dbReference type="EMBL" id="EFI94219.1"/>
    </source>
</evidence>
<dbReference type="AlphaFoldDB" id="D8QES4"/>
<gene>
    <name evidence="2" type="ORF">SCHCODRAFT_85938</name>
</gene>
<proteinExistence type="predicted"/>
<dbReference type="KEGG" id="scm:SCHCO_085938"/>
<feature type="region of interest" description="Disordered" evidence="1">
    <location>
        <begin position="138"/>
        <end position="157"/>
    </location>
</feature>
<reference evidence="2 3" key="1">
    <citation type="journal article" date="2010" name="Nat. Biotechnol.">
        <title>Genome sequence of the model mushroom Schizophyllum commune.</title>
        <authorList>
            <person name="Ohm R.A."/>
            <person name="de Jong J.F."/>
            <person name="Lugones L.G."/>
            <person name="Aerts A."/>
            <person name="Kothe E."/>
            <person name="Stajich J.E."/>
            <person name="de Vries R.P."/>
            <person name="Record E."/>
            <person name="Levasseur A."/>
            <person name="Baker S.E."/>
            <person name="Bartholomew K.A."/>
            <person name="Coutinho P.M."/>
            <person name="Erdmann S."/>
            <person name="Fowler T.J."/>
            <person name="Gathman A.C."/>
            <person name="Lombard V."/>
            <person name="Henrissat B."/>
            <person name="Knabe N."/>
            <person name="Kuees U."/>
            <person name="Lilly W.W."/>
            <person name="Lindquist E."/>
            <person name="Lucas S."/>
            <person name="Magnuson J.K."/>
            <person name="Piumi F."/>
            <person name="Raudaskoski M."/>
            <person name="Salamov A."/>
            <person name="Schmutz J."/>
            <person name="Schwarze F.W.M.R."/>
            <person name="vanKuyk P.A."/>
            <person name="Horton J.S."/>
            <person name="Grigoriev I.V."/>
            <person name="Woesten H.A.B."/>
        </authorList>
    </citation>
    <scope>NUCLEOTIDE SEQUENCE [LARGE SCALE GENOMIC DNA]</scope>
    <source>
        <strain evidence="3">H4-8 / FGSC 9210</strain>
    </source>
</reference>
<protein>
    <submittedName>
        <fullName evidence="2">Expressed protein</fullName>
    </submittedName>
</protein>
<dbReference type="eggNOG" id="ENOG502SM3W">
    <property type="taxonomic scope" value="Eukaryota"/>
</dbReference>
<name>D8QES4_SCHCM</name>
<dbReference type="Proteomes" id="UP000007431">
    <property type="component" value="Unassembled WGS sequence"/>
</dbReference>
<evidence type="ECO:0000256" key="1">
    <source>
        <dbReference type="SAM" id="MobiDB-lite"/>
    </source>
</evidence>
<evidence type="ECO:0000313" key="3">
    <source>
        <dbReference type="Proteomes" id="UP000007431"/>
    </source>
</evidence>
<dbReference type="OrthoDB" id="3208947at2759"/>
<dbReference type="EMBL" id="GL377310">
    <property type="protein sequence ID" value="EFI94219.1"/>
    <property type="molecule type" value="Genomic_DNA"/>
</dbReference>
<keyword evidence="3" id="KW-1185">Reference proteome</keyword>
<dbReference type="GeneID" id="9593872"/>
<dbReference type="VEuPathDB" id="FungiDB:SCHCODRAFT_085938"/>
<dbReference type="HOGENOM" id="CLU_1595500_0_0_1"/>
<sequence length="167" mass="18946">MPRLWSKIHFSTTQLASADIVRLWLERARNRPLDIEIYIDSSSTQPPPPTPNIWVPFHGGWVAAQPAPAPSSHPASIHWAHVVTHYLVQSMARWRRFVLRFDRHFPSMDALQSISGECPPRCRPPRYTCSRARAAQGTHRCSRSSRSAPRTRRTFPSGAPFCRAPSA</sequence>